<protein>
    <submittedName>
        <fullName evidence="7">Regulatory protein LuxO</fullName>
    </submittedName>
</protein>
<keyword evidence="8" id="KW-1185">Reference proteome</keyword>
<proteinExistence type="predicted"/>
<dbReference type="SUPFAM" id="SSF53062">
    <property type="entry name" value="PTS system fructose IIA component-like"/>
    <property type="match status" value="1"/>
</dbReference>
<dbReference type="InterPro" id="IPR003593">
    <property type="entry name" value="AAA+_ATPase"/>
</dbReference>
<dbReference type="PROSITE" id="PS50045">
    <property type="entry name" value="SIGMA54_INTERACT_4"/>
    <property type="match status" value="1"/>
</dbReference>
<dbReference type="GO" id="GO:0016740">
    <property type="term" value="F:transferase activity"/>
    <property type="evidence" value="ECO:0007669"/>
    <property type="project" value="UniProtKB-KW"/>
</dbReference>
<dbReference type="GO" id="GO:0009401">
    <property type="term" value="P:phosphoenolpyruvate-dependent sugar phosphotransferase system"/>
    <property type="evidence" value="ECO:0007669"/>
    <property type="project" value="InterPro"/>
</dbReference>
<dbReference type="Pfam" id="PF00158">
    <property type="entry name" value="Sigma54_activat"/>
    <property type="match status" value="1"/>
</dbReference>
<evidence type="ECO:0000256" key="1">
    <source>
        <dbReference type="ARBA" id="ARBA00022679"/>
    </source>
</evidence>
<feature type="domain" description="Sigma-54 factor interaction" evidence="4">
    <location>
        <begin position="107"/>
        <end position="341"/>
    </location>
</feature>
<evidence type="ECO:0000256" key="2">
    <source>
        <dbReference type="ARBA" id="ARBA00022741"/>
    </source>
</evidence>
<feature type="domain" description="PRD" evidence="6">
    <location>
        <begin position="816"/>
        <end position="921"/>
    </location>
</feature>
<dbReference type="AlphaFoldDB" id="A0A0A1MM96"/>
<dbReference type="Gene3D" id="3.40.50.510">
    <property type="entry name" value="Phosphotransferase system, mannose-type IIA component"/>
    <property type="match status" value="1"/>
</dbReference>
<evidence type="ECO:0000313" key="8">
    <source>
        <dbReference type="Proteomes" id="UP000040453"/>
    </source>
</evidence>
<dbReference type="PROSITE" id="PS51096">
    <property type="entry name" value="PTS_EIIA_TYPE_4"/>
    <property type="match status" value="1"/>
</dbReference>
<dbReference type="InterPro" id="IPR011608">
    <property type="entry name" value="PRD"/>
</dbReference>
<dbReference type="Proteomes" id="UP000040453">
    <property type="component" value="Unassembled WGS sequence"/>
</dbReference>
<dbReference type="Gene3D" id="1.10.1790.10">
    <property type="entry name" value="PRD domain"/>
    <property type="match status" value="1"/>
</dbReference>
<sequence length="921" mass="105284">MDIDQLIQFLSQQSINRKAQQLGKGATATLLSDTFQMNRSVASRLLNDLFHRQELIKVNSRPVLFYERKTLENFYHKRVDTFVFKSISDLKSYFSINENISDPFQEFIGESMDTKNMIEQCKTAISYPPSGLPILITGNSGVGKSYLAKLIYDYASNEEIISNNGKFITLNCAEYADNPDLITAKLFGHVKGAFTGADNHKMGIVEAANNGVLFLDEAHRLSFESQEKLFLLMDKGVYNPLGSNDIEKKTNVRVILATTENPGEAFLPTFTRRIPVIIDLPSLNQMSLKNRQTLIKKFYKDESKRINKTLDISKNVIYTLFKYDPPGNIGELKNVIIFSCASALQENSMADDNISINIRHLPEHLIKLYADNKYYLNYQFKHIFLDEMVIDYEDGPTLADKHITKTESIIHHLFKDIQTKVKNHQDIPFSALVEDVKKYLDELQSFSLLESSEQKVNTIEKLLFNVLKVYDYTFYSQQTISKITKYIIYRNESFSALTDEEGVFRKLLEGLKHVYPREFNQANLIKEEMENVLGLTINLLDLNIIILFLRSFEKLTDSKGIKSIIVCHGENTASSIANVANRLLGKYLFQGFDMPIEVSVSDVIEKMKLFLKTIDNHNDIIIFVDMGSLTQLSDRLENSFKGTIGLVNNVTTSMVIEAGESILQNKPIKQILAKMKKQIPKYQIIEPPANKKENVIITTCDTGIGTAMKFKELLDRIFKNIKNIDVIAFDYSTLEHNESESALFDSYNILGIVGTLDPEIEGIPFVAIEDIINGENQFKWYEILGTVLTESEITVLNDKLLKQFSMQSVLDHITILNPEKIINHVERALSLLQEIFQIKLSNSSKISLYIHISCLIERLVKQQPIEIYAELDNFEHKHREFIGGIKKAFIQLENVYNITLPTSEIGYIHDIIKHNHLDFAY</sequence>
<dbReference type="Gene3D" id="3.40.50.300">
    <property type="entry name" value="P-loop containing nucleotide triphosphate hydrolases"/>
    <property type="match status" value="1"/>
</dbReference>
<evidence type="ECO:0000259" key="4">
    <source>
        <dbReference type="PROSITE" id="PS50045"/>
    </source>
</evidence>
<dbReference type="InterPro" id="IPR027417">
    <property type="entry name" value="P-loop_NTPase"/>
</dbReference>
<dbReference type="InterPro" id="IPR004701">
    <property type="entry name" value="PTS_EIIA_man-typ"/>
</dbReference>
<evidence type="ECO:0000259" key="6">
    <source>
        <dbReference type="PROSITE" id="PS51372"/>
    </source>
</evidence>
<dbReference type="STRING" id="545501.BN997_00757"/>
<dbReference type="InterPro" id="IPR036634">
    <property type="entry name" value="PRD_sf"/>
</dbReference>
<evidence type="ECO:0000256" key="3">
    <source>
        <dbReference type="ARBA" id="ARBA00022840"/>
    </source>
</evidence>
<dbReference type="GO" id="GO:0006355">
    <property type="term" value="P:regulation of DNA-templated transcription"/>
    <property type="evidence" value="ECO:0007669"/>
    <property type="project" value="InterPro"/>
</dbReference>
<evidence type="ECO:0000259" key="5">
    <source>
        <dbReference type="PROSITE" id="PS51096"/>
    </source>
</evidence>
<dbReference type="SUPFAM" id="SSF52540">
    <property type="entry name" value="P-loop containing nucleoside triphosphate hydrolases"/>
    <property type="match status" value="1"/>
</dbReference>
<dbReference type="SMART" id="SM00382">
    <property type="entry name" value="AAA"/>
    <property type="match status" value="1"/>
</dbReference>
<dbReference type="SUPFAM" id="SSF63520">
    <property type="entry name" value="PTS-regulatory domain, PRD"/>
    <property type="match status" value="1"/>
</dbReference>
<dbReference type="OrthoDB" id="9771372at2"/>
<dbReference type="GO" id="GO:0016020">
    <property type="term" value="C:membrane"/>
    <property type="evidence" value="ECO:0007669"/>
    <property type="project" value="InterPro"/>
</dbReference>
<organism evidence="7 8">
    <name type="scientific">Oceanobacillus oncorhynchi</name>
    <dbReference type="NCBI Taxonomy" id="545501"/>
    <lineage>
        <taxon>Bacteria</taxon>
        <taxon>Bacillati</taxon>
        <taxon>Bacillota</taxon>
        <taxon>Bacilli</taxon>
        <taxon>Bacillales</taxon>
        <taxon>Bacillaceae</taxon>
        <taxon>Oceanobacillus</taxon>
    </lineage>
</organism>
<keyword evidence="3" id="KW-0067">ATP-binding</keyword>
<dbReference type="CDD" id="cd00009">
    <property type="entry name" value="AAA"/>
    <property type="match status" value="1"/>
</dbReference>
<dbReference type="Pfam" id="PF03610">
    <property type="entry name" value="EIIA-man"/>
    <property type="match status" value="1"/>
</dbReference>
<dbReference type="InterPro" id="IPR002078">
    <property type="entry name" value="Sigma_54_int"/>
</dbReference>
<gene>
    <name evidence="7" type="primary">luxO</name>
    <name evidence="7" type="ORF">BN997_00757</name>
</gene>
<evidence type="ECO:0000313" key="7">
    <source>
        <dbReference type="EMBL" id="CEI80944.1"/>
    </source>
</evidence>
<dbReference type="InterPro" id="IPR036662">
    <property type="entry name" value="PTS_EIIA_man-typ_sf"/>
</dbReference>
<dbReference type="GO" id="GO:0005524">
    <property type="term" value="F:ATP binding"/>
    <property type="evidence" value="ECO:0007669"/>
    <property type="project" value="UniProtKB-KW"/>
</dbReference>
<dbReference type="EMBL" id="CDGG01000001">
    <property type="protein sequence ID" value="CEI80944.1"/>
    <property type="molecule type" value="Genomic_DNA"/>
</dbReference>
<name>A0A0A1MM96_9BACI</name>
<keyword evidence="1" id="KW-0808">Transferase</keyword>
<dbReference type="RefSeq" id="WP_052484894.1">
    <property type="nucleotide sequence ID" value="NZ_CAXOIH010000003.1"/>
</dbReference>
<reference evidence="7 8" key="1">
    <citation type="submission" date="2014-11" db="EMBL/GenBank/DDBJ databases">
        <authorList>
            <person name="Urmite Genomes Urmite Genomes"/>
        </authorList>
    </citation>
    <scope>NUCLEOTIDE SEQUENCE [LARGE SCALE GENOMIC DNA]</scope>
    <source>
        <strain evidence="7 8">Oc5</strain>
    </source>
</reference>
<dbReference type="Pfam" id="PF00874">
    <property type="entry name" value="PRD"/>
    <property type="match status" value="1"/>
</dbReference>
<keyword evidence="2" id="KW-0547">Nucleotide-binding</keyword>
<dbReference type="PROSITE" id="PS51372">
    <property type="entry name" value="PRD_2"/>
    <property type="match status" value="1"/>
</dbReference>
<accession>A0A0A1MM96</accession>
<dbReference type="PANTHER" id="PTHR32071">
    <property type="entry name" value="TRANSCRIPTIONAL REGULATORY PROTEIN"/>
    <property type="match status" value="1"/>
</dbReference>
<dbReference type="PANTHER" id="PTHR32071:SF38">
    <property type="entry name" value="PSP OPERON TRANSCRIPTIONAL ACTIVATOR"/>
    <property type="match status" value="1"/>
</dbReference>
<feature type="domain" description="PTS EIIA type-4" evidence="5">
    <location>
        <begin position="560"/>
        <end position="704"/>
    </location>
</feature>